<feature type="domain" description="HTH araC/xylS-type" evidence="4">
    <location>
        <begin position="19"/>
        <end position="71"/>
    </location>
</feature>
<evidence type="ECO:0000256" key="1">
    <source>
        <dbReference type="ARBA" id="ARBA00023015"/>
    </source>
</evidence>
<gene>
    <name evidence="5" type="ORF">JQM67_10970</name>
</gene>
<keyword evidence="3" id="KW-0804">Transcription</keyword>
<evidence type="ECO:0000256" key="2">
    <source>
        <dbReference type="ARBA" id="ARBA00023125"/>
    </source>
</evidence>
<keyword evidence="1" id="KW-0805">Transcription regulation</keyword>
<reference evidence="5 6" key="1">
    <citation type="submission" date="2020-12" db="EMBL/GenBank/DDBJ databases">
        <title>Whole genome sequences of gut porcine anaerobes.</title>
        <authorList>
            <person name="Kubasova T."/>
            <person name="Jahodarova E."/>
            <person name="Rychlik I."/>
        </authorList>
    </citation>
    <scope>NUCLEOTIDE SEQUENCE [LARGE SCALE GENOMIC DNA]</scope>
    <source>
        <strain evidence="5 6">An867</strain>
    </source>
</reference>
<keyword evidence="6" id="KW-1185">Reference proteome</keyword>
<dbReference type="PANTHER" id="PTHR43280">
    <property type="entry name" value="ARAC-FAMILY TRANSCRIPTIONAL REGULATOR"/>
    <property type="match status" value="1"/>
</dbReference>
<dbReference type="PANTHER" id="PTHR43280:SF2">
    <property type="entry name" value="HTH-TYPE TRANSCRIPTIONAL REGULATOR EXSA"/>
    <property type="match status" value="1"/>
</dbReference>
<evidence type="ECO:0000259" key="4">
    <source>
        <dbReference type="PROSITE" id="PS01124"/>
    </source>
</evidence>
<evidence type="ECO:0000256" key="3">
    <source>
        <dbReference type="ARBA" id="ARBA00023163"/>
    </source>
</evidence>
<comment type="caution">
    <text evidence="5">The sequence shown here is derived from an EMBL/GenBank/DDBJ whole genome shotgun (WGS) entry which is preliminary data.</text>
</comment>
<dbReference type="EMBL" id="JAFBIT010000003">
    <property type="protein sequence ID" value="MCF2653122.1"/>
    <property type="molecule type" value="Genomic_DNA"/>
</dbReference>
<dbReference type="SUPFAM" id="SSF46689">
    <property type="entry name" value="Homeodomain-like"/>
    <property type="match status" value="1"/>
</dbReference>
<keyword evidence="2" id="KW-0238">DNA-binding</keyword>
<dbReference type="PRINTS" id="PR00032">
    <property type="entry name" value="HTHARAC"/>
</dbReference>
<name>A0ABS9CPQ9_9FIRM</name>
<dbReference type="RefSeq" id="WP_235324143.1">
    <property type="nucleotide sequence ID" value="NZ_JAFBIT010000003.1"/>
</dbReference>
<dbReference type="Proteomes" id="UP001299220">
    <property type="component" value="Unassembled WGS sequence"/>
</dbReference>
<dbReference type="PROSITE" id="PS01124">
    <property type="entry name" value="HTH_ARAC_FAMILY_2"/>
    <property type="match status" value="1"/>
</dbReference>
<sequence length="76" mass="8740">MTPCYRYENDPGILVMRQSPLDYINQYRLQVAASLLLSTDISTRCGFNHHSYFAKLFVRSMGCSPSAYRRENARAS</sequence>
<organism evidence="5 6">
    <name type="scientific">Anaeromassilibacillus senegalensis</name>
    <dbReference type="NCBI Taxonomy" id="1673717"/>
    <lineage>
        <taxon>Bacteria</taxon>
        <taxon>Bacillati</taxon>
        <taxon>Bacillota</taxon>
        <taxon>Clostridia</taxon>
        <taxon>Eubacteriales</taxon>
        <taxon>Acutalibacteraceae</taxon>
        <taxon>Anaeromassilibacillus</taxon>
    </lineage>
</organism>
<dbReference type="Gene3D" id="1.10.10.60">
    <property type="entry name" value="Homeodomain-like"/>
    <property type="match status" value="1"/>
</dbReference>
<dbReference type="SMART" id="SM00342">
    <property type="entry name" value="HTH_ARAC"/>
    <property type="match status" value="1"/>
</dbReference>
<protein>
    <submittedName>
        <fullName evidence="5">Helix-turn-helix transcriptional regulator</fullName>
    </submittedName>
</protein>
<dbReference type="Pfam" id="PF12833">
    <property type="entry name" value="HTH_18"/>
    <property type="match status" value="1"/>
</dbReference>
<proteinExistence type="predicted"/>
<accession>A0ABS9CPQ9</accession>
<dbReference type="InterPro" id="IPR009057">
    <property type="entry name" value="Homeodomain-like_sf"/>
</dbReference>
<dbReference type="InterPro" id="IPR018060">
    <property type="entry name" value="HTH_AraC"/>
</dbReference>
<evidence type="ECO:0000313" key="5">
    <source>
        <dbReference type="EMBL" id="MCF2653122.1"/>
    </source>
</evidence>
<evidence type="ECO:0000313" key="6">
    <source>
        <dbReference type="Proteomes" id="UP001299220"/>
    </source>
</evidence>
<dbReference type="InterPro" id="IPR020449">
    <property type="entry name" value="Tscrpt_reg_AraC-type_HTH"/>
</dbReference>